<protein>
    <recommendedName>
        <fullName evidence="4">Nitroimidazol reductase NimA, pyridoxamine 5'-phosphate oxidase superfamily</fullName>
    </recommendedName>
</protein>
<feature type="region of interest" description="Disordered" evidence="1">
    <location>
        <begin position="216"/>
        <end position="235"/>
    </location>
</feature>
<sequence>MDYHYLKHWIKAIGQLSHNFEEKQSVMNTPPPYLVPSRLAKRTHYEHETICSILDEALFCTISYAVDNRPFSIPTAFVRYEDKIYIHGSVGSHFIREIEKGIPVCISVMLTDSLVVAKSAFSHSVNYRSVIIFSKAEKVEDVETKRAAFEWLTNKIVPNSWEYLRPMTDSEVRKTTALAFSFDEASAKMRDGMPKDEPEDLELPIWSGLIPLQTRRGEPLADETSRNIALPQHLR</sequence>
<comment type="caution">
    <text evidence="2">The sequence shown here is derived from an EMBL/GenBank/DDBJ whole genome shotgun (WGS) entry which is preliminary data.</text>
</comment>
<dbReference type="Pfam" id="PF12900">
    <property type="entry name" value="Pyridox_ox_2"/>
    <property type="match status" value="1"/>
</dbReference>
<evidence type="ECO:0000256" key="1">
    <source>
        <dbReference type="SAM" id="MobiDB-lite"/>
    </source>
</evidence>
<dbReference type="InterPro" id="IPR024747">
    <property type="entry name" value="Pyridox_Oxase-rel"/>
</dbReference>
<dbReference type="InterPro" id="IPR012349">
    <property type="entry name" value="Split_barrel_FMN-bd"/>
</dbReference>
<evidence type="ECO:0000313" key="3">
    <source>
        <dbReference type="Proteomes" id="UP000632339"/>
    </source>
</evidence>
<organism evidence="2 3">
    <name type="scientific">Dyadobacter beijingensis</name>
    <dbReference type="NCBI Taxonomy" id="365489"/>
    <lineage>
        <taxon>Bacteria</taxon>
        <taxon>Pseudomonadati</taxon>
        <taxon>Bacteroidota</taxon>
        <taxon>Cytophagia</taxon>
        <taxon>Cytophagales</taxon>
        <taxon>Spirosomataceae</taxon>
        <taxon>Dyadobacter</taxon>
    </lineage>
</organism>
<gene>
    <name evidence="2" type="ORF">GCM10010967_27180</name>
</gene>
<dbReference type="PANTHER" id="PTHR34071">
    <property type="entry name" value="5-NITROIMIDAZOLE ANTIBIOTICS RESISTANCE PROTEIN, NIMA-FAMILY-RELATED PROTEIN-RELATED"/>
    <property type="match status" value="1"/>
</dbReference>
<accession>A0ABQ2HXP7</accession>
<dbReference type="Proteomes" id="UP000632339">
    <property type="component" value="Unassembled WGS sequence"/>
</dbReference>
<evidence type="ECO:0000313" key="2">
    <source>
        <dbReference type="EMBL" id="GGM92543.1"/>
    </source>
</evidence>
<evidence type="ECO:0008006" key="4">
    <source>
        <dbReference type="Google" id="ProtNLM"/>
    </source>
</evidence>
<proteinExistence type="predicted"/>
<name>A0ABQ2HXP7_9BACT</name>
<dbReference type="Gene3D" id="2.30.110.10">
    <property type="entry name" value="Electron Transport, Fmn-binding Protein, Chain A"/>
    <property type="match status" value="1"/>
</dbReference>
<dbReference type="SUPFAM" id="SSF50475">
    <property type="entry name" value="FMN-binding split barrel"/>
    <property type="match status" value="1"/>
</dbReference>
<dbReference type="PANTHER" id="PTHR34071:SF2">
    <property type="entry name" value="FLAVIN-NUCLEOTIDE-BINDING PROTEIN"/>
    <property type="match status" value="1"/>
</dbReference>
<reference evidence="3" key="1">
    <citation type="journal article" date="2019" name="Int. J. Syst. Evol. Microbiol.">
        <title>The Global Catalogue of Microorganisms (GCM) 10K type strain sequencing project: providing services to taxonomists for standard genome sequencing and annotation.</title>
        <authorList>
            <consortium name="The Broad Institute Genomics Platform"/>
            <consortium name="The Broad Institute Genome Sequencing Center for Infectious Disease"/>
            <person name="Wu L."/>
            <person name="Ma J."/>
        </authorList>
    </citation>
    <scope>NUCLEOTIDE SEQUENCE [LARGE SCALE GENOMIC DNA]</scope>
    <source>
        <strain evidence="3">CGMCC 1.6375</strain>
    </source>
</reference>
<keyword evidence="3" id="KW-1185">Reference proteome</keyword>
<dbReference type="EMBL" id="BMLI01000001">
    <property type="protein sequence ID" value="GGM92543.1"/>
    <property type="molecule type" value="Genomic_DNA"/>
</dbReference>
<feature type="compositionally biased region" description="Basic and acidic residues" evidence="1">
    <location>
        <begin position="216"/>
        <end position="225"/>
    </location>
</feature>